<gene>
    <name evidence="8" type="ORF">HOLleu_32046</name>
</gene>
<dbReference type="InterPro" id="IPR036899">
    <property type="entry name" value="Ribosomal_uL13_sf"/>
</dbReference>
<feature type="coiled-coil region" evidence="7">
    <location>
        <begin position="153"/>
        <end position="180"/>
    </location>
</feature>
<keyword evidence="9" id="KW-1185">Reference proteome</keyword>
<keyword evidence="3 6" id="KW-0687">Ribonucleoprotein</keyword>
<dbReference type="GO" id="GO:0017148">
    <property type="term" value="P:negative regulation of translation"/>
    <property type="evidence" value="ECO:0007669"/>
    <property type="project" value="TreeGrafter"/>
</dbReference>
<evidence type="ECO:0000256" key="4">
    <source>
        <dbReference type="ARBA" id="ARBA00035201"/>
    </source>
</evidence>
<evidence type="ECO:0000256" key="6">
    <source>
        <dbReference type="RuleBase" id="RU003877"/>
    </source>
</evidence>
<dbReference type="GO" id="GO:0006412">
    <property type="term" value="P:translation"/>
    <property type="evidence" value="ECO:0007669"/>
    <property type="project" value="InterPro"/>
</dbReference>
<evidence type="ECO:0000313" key="8">
    <source>
        <dbReference type="EMBL" id="KAJ8027031.1"/>
    </source>
</evidence>
<dbReference type="FunFam" id="3.90.1180.10:FF:000002">
    <property type="entry name" value="60S ribosomal protein L16"/>
    <property type="match status" value="1"/>
</dbReference>
<accession>A0A9Q0YUG1</accession>
<dbReference type="Gene3D" id="6.10.250.3250">
    <property type="match status" value="1"/>
</dbReference>
<sequence>MGRLASIVAKNLLQGQRIVVVRCERINISGGFYRNKLKYLQFLRKRINTKPSRGPFHYRSPSRMFWKVVRGMLPHKKARGKLALERLKVFEGVPPPYDQKKKFVVPPALRYLRLKPGRKFCVLGRLATEVGWKYAPIVKALEKKRKAKSDLRYREIRKEKKVYSEAKRNVRKKIEKYEKVIAAYGAY</sequence>
<dbReference type="PANTHER" id="PTHR11545:SF3">
    <property type="entry name" value="LARGE RIBOSOMAL SUBUNIT PROTEIN UL13"/>
    <property type="match status" value="1"/>
</dbReference>
<dbReference type="AlphaFoldDB" id="A0A9Q0YUG1"/>
<evidence type="ECO:0000256" key="2">
    <source>
        <dbReference type="ARBA" id="ARBA00022980"/>
    </source>
</evidence>
<dbReference type="CDD" id="cd00392">
    <property type="entry name" value="Ribosomal_L13"/>
    <property type="match status" value="1"/>
</dbReference>
<dbReference type="NCBIfam" id="TIGR01077">
    <property type="entry name" value="L13_A_E"/>
    <property type="match status" value="1"/>
</dbReference>
<proteinExistence type="inferred from homology"/>
<dbReference type="EMBL" id="JAIZAY010000016">
    <property type="protein sequence ID" value="KAJ8027031.1"/>
    <property type="molecule type" value="Genomic_DNA"/>
</dbReference>
<keyword evidence="2 6" id="KW-0689">Ribosomal protein</keyword>
<evidence type="ECO:0000256" key="3">
    <source>
        <dbReference type="ARBA" id="ARBA00023274"/>
    </source>
</evidence>
<dbReference type="Proteomes" id="UP001152320">
    <property type="component" value="Chromosome 16"/>
</dbReference>
<dbReference type="InterPro" id="IPR005822">
    <property type="entry name" value="Ribosomal_uL13"/>
</dbReference>
<dbReference type="Gene3D" id="3.90.1180.10">
    <property type="entry name" value="Ribosomal protein L13"/>
    <property type="match status" value="1"/>
</dbReference>
<comment type="similarity">
    <text evidence="1 6">Belongs to the universal ribosomal protein uL13 family.</text>
</comment>
<organism evidence="8 9">
    <name type="scientific">Holothuria leucospilota</name>
    <name type="common">Black long sea cucumber</name>
    <name type="synonym">Mertensiothuria leucospilota</name>
    <dbReference type="NCBI Taxonomy" id="206669"/>
    <lineage>
        <taxon>Eukaryota</taxon>
        <taxon>Metazoa</taxon>
        <taxon>Echinodermata</taxon>
        <taxon>Eleutherozoa</taxon>
        <taxon>Echinozoa</taxon>
        <taxon>Holothuroidea</taxon>
        <taxon>Aspidochirotacea</taxon>
        <taxon>Aspidochirotida</taxon>
        <taxon>Holothuriidae</taxon>
        <taxon>Holothuria</taxon>
    </lineage>
</organism>
<dbReference type="OrthoDB" id="1882297at2759"/>
<evidence type="ECO:0000256" key="5">
    <source>
        <dbReference type="ARBA" id="ARBA00035367"/>
    </source>
</evidence>
<reference evidence="8" key="1">
    <citation type="submission" date="2021-10" db="EMBL/GenBank/DDBJ databases">
        <title>Tropical sea cucumber genome reveals ecological adaptation and Cuvierian tubules defense mechanism.</title>
        <authorList>
            <person name="Chen T."/>
        </authorList>
    </citation>
    <scope>NUCLEOTIDE SEQUENCE</scope>
    <source>
        <strain evidence="8">Nanhai2018</strain>
        <tissue evidence="8">Muscle</tissue>
    </source>
</reference>
<protein>
    <recommendedName>
        <fullName evidence="4">Large ribosomal subunit protein uL13</fullName>
    </recommendedName>
    <alternativeName>
        <fullName evidence="5">60S ribosomal protein L13a</fullName>
    </alternativeName>
</protein>
<dbReference type="GO" id="GO:0003729">
    <property type="term" value="F:mRNA binding"/>
    <property type="evidence" value="ECO:0007669"/>
    <property type="project" value="TreeGrafter"/>
</dbReference>
<dbReference type="Pfam" id="PF00572">
    <property type="entry name" value="Ribosomal_L13"/>
    <property type="match status" value="1"/>
</dbReference>
<comment type="caution">
    <text evidence="8">The sequence shown here is derived from an EMBL/GenBank/DDBJ whole genome shotgun (WGS) entry which is preliminary data.</text>
</comment>
<dbReference type="GO" id="GO:0022625">
    <property type="term" value="C:cytosolic large ribosomal subunit"/>
    <property type="evidence" value="ECO:0007669"/>
    <property type="project" value="TreeGrafter"/>
</dbReference>
<evidence type="ECO:0000256" key="7">
    <source>
        <dbReference type="SAM" id="Coils"/>
    </source>
</evidence>
<dbReference type="InterPro" id="IPR005755">
    <property type="entry name" value="Ribosomal_uL13_euk/arc"/>
</dbReference>
<dbReference type="SUPFAM" id="SSF52161">
    <property type="entry name" value="Ribosomal protein L13"/>
    <property type="match status" value="1"/>
</dbReference>
<name>A0A9Q0YUG1_HOLLE</name>
<evidence type="ECO:0000313" key="9">
    <source>
        <dbReference type="Proteomes" id="UP001152320"/>
    </source>
</evidence>
<evidence type="ECO:0000256" key="1">
    <source>
        <dbReference type="ARBA" id="ARBA00006227"/>
    </source>
</evidence>
<keyword evidence="7" id="KW-0175">Coiled coil</keyword>
<dbReference type="PROSITE" id="PS00783">
    <property type="entry name" value="RIBOSOMAL_L13"/>
    <property type="match status" value="1"/>
</dbReference>
<dbReference type="InterPro" id="IPR023563">
    <property type="entry name" value="Ribosomal_uL13_CS"/>
</dbReference>
<dbReference type="PANTHER" id="PTHR11545">
    <property type="entry name" value="RIBOSOMAL PROTEIN L13"/>
    <property type="match status" value="1"/>
</dbReference>
<dbReference type="GO" id="GO:0003735">
    <property type="term" value="F:structural constituent of ribosome"/>
    <property type="evidence" value="ECO:0007669"/>
    <property type="project" value="InterPro"/>
</dbReference>